<dbReference type="Pfam" id="PF02780">
    <property type="entry name" value="Transketolase_C"/>
    <property type="match status" value="1"/>
</dbReference>
<dbReference type="Gene3D" id="3.40.50.920">
    <property type="match status" value="1"/>
</dbReference>
<dbReference type="GeneID" id="98158415"/>
<feature type="domain" description="Transketolase-like pyrimidine-binding" evidence="5">
    <location>
        <begin position="61"/>
        <end position="238"/>
    </location>
</feature>
<dbReference type="EMBL" id="JBFXLR010000038">
    <property type="protein sequence ID" value="KAL2845112.1"/>
    <property type="molecule type" value="Genomic_DNA"/>
</dbReference>
<keyword evidence="7" id="KW-1185">Reference proteome</keyword>
<dbReference type="EC" id="1.2.4.4" evidence="2"/>
<dbReference type="SUPFAM" id="SSF52922">
    <property type="entry name" value="TK C-terminal domain-like"/>
    <property type="match status" value="1"/>
</dbReference>
<evidence type="ECO:0000313" key="7">
    <source>
        <dbReference type="Proteomes" id="UP001610444"/>
    </source>
</evidence>
<dbReference type="PANTHER" id="PTHR42980:SF1">
    <property type="entry name" value="2-OXOISOVALERATE DEHYDROGENASE SUBUNIT BETA, MITOCHONDRIAL"/>
    <property type="match status" value="1"/>
</dbReference>
<keyword evidence="3" id="KW-0560">Oxidoreductase</keyword>
<comment type="caution">
    <text evidence="6">The sequence shown here is derived from an EMBL/GenBank/DDBJ whole genome shotgun (WGS) entry which is preliminary data.</text>
</comment>
<organism evidence="6 7">
    <name type="scientific">Aspergillus pseudodeflectus</name>
    <dbReference type="NCBI Taxonomy" id="176178"/>
    <lineage>
        <taxon>Eukaryota</taxon>
        <taxon>Fungi</taxon>
        <taxon>Dikarya</taxon>
        <taxon>Ascomycota</taxon>
        <taxon>Pezizomycotina</taxon>
        <taxon>Eurotiomycetes</taxon>
        <taxon>Eurotiomycetidae</taxon>
        <taxon>Eurotiales</taxon>
        <taxon>Aspergillaceae</taxon>
        <taxon>Aspergillus</taxon>
        <taxon>Aspergillus subgen. Nidulantes</taxon>
    </lineage>
</organism>
<evidence type="ECO:0000256" key="2">
    <source>
        <dbReference type="ARBA" id="ARBA00012277"/>
    </source>
</evidence>
<comment type="catalytic activity">
    <reaction evidence="4">
        <text>N(6)-[(R)-lipoyl]-L-lysyl-[protein] + 3-methyl-2-oxobutanoate + H(+) = N(6)-[(R)-S(8)-2-methylpropanoyldihydrolipoyl]-L-lysyl-[protein] + CO2</text>
        <dbReference type="Rhea" id="RHEA:13457"/>
        <dbReference type="Rhea" id="RHEA-COMP:10474"/>
        <dbReference type="Rhea" id="RHEA-COMP:10497"/>
        <dbReference type="ChEBI" id="CHEBI:11851"/>
        <dbReference type="ChEBI" id="CHEBI:15378"/>
        <dbReference type="ChEBI" id="CHEBI:16526"/>
        <dbReference type="ChEBI" id="CHEBI:83099"/>
        <dbReference type="ChEBI" id="CHEBI:83142"/>
        <dbReference type="EC" id="1.2.4.4"/>
    </reaction>
    <physiologicalReaction direction="left-to-right" evidence="4">
        <dbReference type="Rhea" id="RHEA:13458"/>
    </physiologicalReaction>
</comment>
<accession>A0ABR4K1I9</accession>
<gene>
    <name evidence="6" type="ORF">BJX68DRAFT_256905</name>
</gene>
<protein>
    <recommendedName>
        <fullName evidence="2">3-methyl-2-oxobutanoate dehydrogenase (2-methylpropanoyl-transferring)</fullName>
        <ecNumber evidence="2">1.2.4.4</ecNumber>
    </recommendedName>
</protein>
<evidence type="ECO:0000256" key="1">
    <source>
        <dbReference type="ARBA" id="ARBA00001964"/>
    </source>
</evidence>
<evidence type="ECO:0000256" key="3">
    <source>
        <dbReference type="ARBA" id="ARBA00023002"/>
    </source>
</evidence>
<dbReference type="PANTHER" id="PTHR42980">
    <property type="entry name" value="2-OXOISOVALERATE DEHYDROGENASE SUBUNIT BETA-RELATED"/>
    <property type="match status" value="1"/>
</dbReference>
<dbReference type="CDD" id="cd07036">
    <property type="entry name" value="TPP_PYR_E1-PDHc-beta_like"/>
    <property type="match status" value="1"/>
</dbReference>
<dbReference type="Pfam" id="PF02779">
    <property type="entry name" value="Transket_pyr"/>
    <property type="match status" value="1"/>
</dbReference>
<dbReference type="InterPro" id="IPR009014">
    <property type="entry name" value="Transketo_C/PFOR_II"/>
</dbReference>
<dbReference type="Proteomes" id="UP001610444">
    <property type="component" value="Unassembled WGS sequence"/>
</dbReference>
<dbReference type="RefSeq" id="XP_070896469.1">
    <property type="nucleotide sequence ID" value="XM_071043251.1"/>
</dbReference>
<sequence>MAVFRPPHLFSLQVRHYSSTIPPSRRLNLPIDFKTTPLLHHTSNTFNAISGLPKEGPSKRLNLCQAVNEALATALRASSRVLCFGEDVAFGGVFRCTAGLQAEFGPDRVFNTPITEQGIVGAAIGAAAEGMKPVAEIQFADYVWPAFDQIVNEASKFRYREGTTGANLGGLVIRMPCGGVGHGALYHTQSPESMFCHIPGFRVVMPRSPSQAKGLLLSAILDSQDPVIFMEPKVLYRAAVEEVPEEPYYLPLSKAEVLREGGDLTLISYGRPLYTCQAAIDAVERERGVKIELIDLRTLYPWDQETVMQSVKKTGRAVVVHESMVNYGVGAEVSAKIQEKAFFHLSAPVKRVAGWTTHTGLAWEKYIIPDVARIYDGILETLDT</sequence>
<evidence type="ECO:0000313" key="6">
    <source>
        <dbReference type="EMBL" id="KAL2845112.1"/>
    </source>
</evidence>
<reference evidence="6 7" key="1">
    <citation type="submission" date="2024-07" db="EMBL/GenBank/DDBJ databases">
        <title>Section-level genome sequencing and comparative genomics of Aspergillus sections Usti and Cavernicolus.</title>
        <authorList>
            <consortium name="Lawrence Berkeley National Laboratory"/>
            <person name="Nybo J.L."/>
            <person name="Vesth T.C."/>
            <person name="Theobald S."/>
            <person name="Frisvad J.C."/>
            <person name="Larsen T.O."/>
            <person name="Kjaerboelling I."/>
            <person name="Rothschild-Mancinelli K."/>
            <person name="Lyhne E.K."/>
            <person name="Kogle M.E."/>
            <person name="Barry K."/>
            <person name="Clum A."/>
            <person name="Na H."/>
            <person name="Ledsgaard L."/>
            <person name="Lin J."/>
            <person name="Lipzen A."/>
            <person name="Kuo A."/>
            <person name="Riley R."/>
            <person name="Mondo S."/>
            <person name="LaButti K."/>
            <person name="Haridas S."/>
            <person name="Pangalinan J."/>
            <person name="Salamov A.A."/>
            <person name="Simmons B.A."/>
            <person name="Magnuson J.K."/>
            <person name="Chen J."/>
            <person name="Drula E."/>
            <person name="Henrissat B."/>
            <person name="Wiebenga A."/>
            <person name="Lubbers R.J."/>
            <person name="Gomes A.C."/>
            <person name="Macurrencykelacurrency M.R."/>
            <person name="Stajich J."/>
            <person name="Grigoriev I.V."/>
            <person name="Mortensen U.H."/>
            <person name="De vries R.P."/>
            <person name="Baker S.E."/>
            <person name="Andersen M.R."/>
        </authorList>
    </citation>
    <scope>NUCLEOTIDE SEQUENCE [LARGE SCALE GENOMIC DNA]</scope>
    <source>
        <strain evidence="6 7">CBS 756.74</strain>
    </source>
</reference>
<dbReference type="InterPro" id="IPR033248">
    <property type="entry name" value="Transketolase_C"/>
</dbReference>
<comment type="cofactor">
    <cofactor evidence="1">
        <name>thiamine diphosphate</name>
        <dbReference type="ChEBI" id="CHEBI:58937"/>
    </cofactor>
</comment>
<dbReference type="SMART" id="SM00861">
    <property type="entry name" value="Transket_pyr"/>
    <property type="match status" value="1"/>
</dbReference>
<evidence type="ECO:0000256" key="4">
    <source>
        <dbReference type="ARBA" id="ARBA00051764"/>
    </source>
</evidence>
<evidence type="ECO:0000259" key="5">
    <source>
        <dbReference type="SMART" id="SM00861"/>
    </source>
</evidence>
<dbReference type="Gene3D" id="3.40.50.970">
    <property type="match status" value="1"/>
</dbReference>
<proteinExistence type="predicted"/>
<name>A0ABR4K1I9_9EURO</name>
<dbReference type="InterPro" id="IPR005475">
    <property type="entry name" value="Transketolase-like_Pyr-bd"/>
</dbReference>
<dbReference type="InterPro" id="IPR029061">
    <property type="entry name" value="THDP-binding"/>
</dbReference>
<dbReference type="SUPFAM" id="SSF52518">
    <property type="entry name" value="Thiamin diphosphate-binding fold (THDP-binding)"/>
    <property type="match status" value="1"/>
</dbReference>